<evidence type="ECO:0000313" key="2">
    <source>
        <dbReference type="Proteomes" id="UP000042527"/>
    </source>
</evidence>
<proteinExistence type="predicted"/>
<keyword evidence="2" id="KW-1185">Reference proteome</keyword>
<sequence>MFLLLDGFLRRFISALSLKENDGSFYTVKFILSYDNVKQ</sequence>
<dbReference type="Proteomes" id="UP000042527">
    <property type="component" value="Unassembled WGS sequence"/>
</dbReference>
<name>A0A0B7GVR3_TREPH</name>
<gene>
    <name evidence="1" type="ORF">TPHV1_100086</name>
</gene>
<dbReference type="EMBL" id="CDNC01000002">
    <property type="protein sequence ID" value="CEM60766.1"/>
    <property type="molecule type" value="Genomic_DNA"/>
</dbReference>
<organism evidence="1 2">
    <name type="scientific">Treponema phagedenis</name>
    <dbReference type="NCBI Taxonomy" id="162"/>
    <lineage>
        <taxon>Bacteria</taxon>
        <taxon>Pseudomonadati</taxon>
        <taxon>Spirochaetota</taxon>
        <taxon>Spirochaetia</taxon>
        <taxon>Spirochaetales</taxon>
        <taxon>Treponemataceae</taxon>
        <taxon>Treponema</taxon>
    </lineage>
</organism>
<accession>A0A0B7GVR3</accession>
<dbReference type="AlphaFoldDB" id="A0A0B7GVR3"/>
<evidence type="ECO:0000313" key="1">
    <source>
        <dbReference type="EMBL" id="CEM60766.1"/>
    </source>
</evidence>
<protein>
    <submittedName>
        <fullName evidence="1">Uncharacterized protein</fullName>
    </submittedName>
</protein>
<reference evidence="2" key="1">
    <citation type="submission" date="2015-01" db="EMBL/GenBank/DDBJ databases">
        <authorList>
            <person name="Manzoor Shahid"/>
            <person name="Zubair Saima"/>
        </authorList>
    </citation>
    <scope>NUCLEOTIDE SEQUENCE [LARGE SCALE GENOMIC DNA]</scope>
    <source>
        <strain evidence="2">V1</strain>
    </source>
</reference>